<keyword evidence="1" id="KW-1133">Transmembrane helix</keyword>
<accession>A0A2M7TF05</accession>
<sequence>MEVIKKYSQNNDGMSLIEVLIAVGLLVVVGAAMVQLGVVALTTSDASRVRSIALQLADESIEIARSVRDNDSASFFALTSLALGQKYFALPKGSTTFTPVLASRCDPTSTPPKVHADCTLSGIAVGSGTQDFYRIISLNPISDDRFELTAYVLWNNKGELSHVSTGTILTRWK</sequence>
<keyword evidence="1" id="KW-0812">Transmembrane</keyword>
<dbReference type="AlphaFoldDB" id="A0A2M7TF05"/>
<evidence type="ECO:0008006" key="4">
    <source>
        <dbReference type="Google" id="ProtNLM"/>
    </source>
</evidence>
<comment type="caution">
    <text evidence="2">The sequence shown here is derived from an EMBL/GenBank/DDBJ whole genome shotgun (WGS) entry which is preliminary data.</text>
</comment>
<feature type="transmembrane region" description="Helical" evidence="1">
    <location>
        <begin position="20"/>
        <end position="41"/>
    </location>
</feature>
<proteinExistence type="predicted"/>
<evidence type="ECO:0000313" key="3">
    <source>
        <dbReference type="Proteomes" id="UP000228920"/>
    </source>
</evidence>
<evidence type="ECO:0000256" key="1">
    <source>
        <dbReference type="SAM" id="Phobius"/>
    </source>
</evidence>
<dbReference type="Proteomes" id="UP000228920">
    <property type="component" value="Unassembled WGS sequence"/>
</dbReference>
<dbReference type="EMBL" id="PFNL01000182">
    <property type="protein sequence ID" value="PIZ44352.1"/>
    <property type="molecule type" value="Genomic_DNA"/>
</dbReference>
<reference evidence="3" key="1">
    <citation type="submission" date="2017-09" db="EMBL/GenBank/DDBJ databases">
        <title>Depth-based differentiation of microbial function through sediment-hosted aquifers and enrichment of novel symbionts in the deep terrestrial subsurface.</title>
        <authorList>
            <person name="Probst A.J."/>
            <person name="Ladd B."/>
            <person name="Jarett J.K."/>
            <person name="Geller-Mcgrath D.E."/>
            <person name="Sieber C.M.K."/>
            <person name="Emerson J.B."/>
            <person name="Anantharaman K."/>
            <person name="Thomas B.C."/>
            <person name="Malmstrom R."/>
            <person name="Stieglmeier M."/>
            <person name="Klingl A."/>
            <person name="Woyke T."/>
            <person name="Ryan C.M."/>
            <person name="Banfield J.F."/>
        </authorList>
    </citation>
    <scope>NUCLEOTIDE SEQUENCE [LARGE SCALE GENOMIC DNA]</scope>
</reference>
<keyword evidence="1" id="KW-0472">Membrane</keyword>
<protein>
    <recommendedName>
        <fullName evidence="4">Type IV pilus modification protein PilV</fullName>
    </recommendedName>
</protein>
<evidence type="ECO:0000313" key="2">
    <source>
        <dbReference type="EMBL" id="PIZ44352.1"/>
    </source>
</evidence>
<organism evidence="2 3">
    <name type="scientific">candidate division WWE3 bacterium CG_4_10_14_0_2_um_filter_41_14</name>
    <dbReference type="NCBI Taxonomy" id="1975072"/>
    <lineage>
        <taxon>Bacteria</taxon>
        <taxon>Katanobacteria</taxon>
    </lineage>
</organism>
<gene>
    <name evidence="2" type="ORF">COY32_06590</name>
</gene>
<name>A0A2M7TF05_UNCKA</name>